<name>A0ACC2V4V1_9TREE</name>
<protein>
    <submittedName>
        <fullName evidence="1">Uncharacterized protein</fullName>
    </submittedName>
</protein>
<evidence type="ECO:0000313" key="1">
    <source>
        <dbReference type="EMBL" id="KAJ9094032.1"/>
    </source>
</evidence>
<gene>
    <name evidence="1" type="ORF">QFC21_006133</name>
</gene>
<accession>A0ACC2V4V1</accession>
<dbReference type="EMBL" id="JASBWT010000027">
    <property type="protein sequence ID" value="KAJ9094032.1"/>
    <property type="molecule type" value="Genomic_DNA"/>
</dbReference>
<evidence type="ECO:0000313" key="2">
    <source>
        <dbReference type="Proteomes" id="UP001227268"/>
    </source>
</evidence>
<proteinExistence type="predicted"/>
<keyword evidence="2" id="KW-1185">Reference proteome</keyword>
<comment type="caution">
    <text evidence="1">The sequence shown here is derived from an EMBL/GenBank/DDBJ whole genome shotgun (WGS) entry which is preliminary data.</text>
</comment>
<sequence>MSIRAPGIDFSDMIKKEESDTNQEEKCSIDAGTLVDTPFGTIAGLAVANTVPVRLVTPFKGKPRSSRNREEEKTTNRIVREDQRWKVDSDEDDRAWDGFERQQHSQERSRAEQEVKRASVQSEPPVIMPVASLRGNFLVNAGSRRPGSQQNNLSPMKAEPSAFSLRMKMATAIEDIQAIAYSSNISPPSPALNRFAPPGKFRFDRAFLLQFGQVCRGRIDVEIPLDMLGINLHNPPRSDRSFGRGIGGNLFRRQENDQTRRQSIFSAKLDVESSKVMKPTAATSPHGRNVDSASIDDSERIANTYHTATHPTDFPELAVESTMPLFLDNPASPSTFSAQTMPPRTTPGFGAQKTFQDARSFATIASGASLSPSTPTIPRSANAASPTLRSQPALRPLPSTPSPVRGYTAQYPRVLGMVNSPTMFSSDEYLNAINQPYPAFPSHPSPTMYESQAAFNDTRGSFQPSHESRTQSSRSTYQPMDRRGMAGFSSYRRQEHQPTWVDQTSDSYHSRPPQDPEPYQTYLHDQRHIAGPGSVDGSLGGSCHESQEQVQKFREESPPKQKAGDHKDLEQNERERRTQERESKEPGVEQAPQRESMQLAVEQAPQEEKEHLDMKREKEQRRLQKEQEREVRRRKRHEERHARKLKEAKQRESERLERQQSEVDEEERQQHLDFVFRLLFLLPVFIFYSLLYLSLL</sequence>
<organism evidence="1 2">
    <name type="scientific">Naganishia friedmannii</name>
    <dbReference type="NCBI Taxonomy" id="89922"/>
    <lineage>
        <taxon>Eukaryota</taxon>
        <taxon>Fungi</taxon>
        <taxon>Dikarya</taxon>
        <taxon>Basidiomycota</taxon>
        <taxon>Agaricomycotina</taxon>
        <taxon>Tremellomycetes</taxon>
        <taxon>Filobasidiales</taxon>
        <taxon>Filobasidiaceae</taxon>
        <taxon>Naganishia</taxon>
    </lineage>
</organism>
<dbReference type="Proteomes" id="UP001227268">
    <property type="component" value="Unassembled WGS sequence"/>
</dbReference>
<reference evidence="1" key="1">
    <citation type="submission" date="2023-04" db="EMBL/GenBank/DDBJ databases">
        <title>Draft Genome sequencing of Naganishia species isolated from polar environments using Oxford Nanopore Technology.</title>
        <authorList>
            <person name="Leo P."/>
            <person name="Venkateswaran K."/>
        </authorList>
    </citation>
    <scope>NUCLEOTIDE SEQUENCE</scope>
    <source>
        <strain evidence="1">MNA-CCFEE 5423</strain>
    </source>
</reference>